<gene>
    <name evidence="7" type="ORF">EEDITHA_LOCUS8583</name>
</gene>
<dbReference type="GO" id="GO:0045735">
    <property type="term" value="F:nutrient reservoir activity"/>
    <property type="evidence" value="ECO:0007669"/>
    <property type="project" value="UniProtKB-KW"/>
</dbReference>
<dbReference type="Pfam" id="PF03722">
    <property type="entry name" value="Hemocyanin_N"/>
    <property type="match status" value="1"/>
</dbReference>
<feature type="domain" description="Hemocyanin C-terminal" evidence="6">
    <location>
        <begin position="449"/>
        <end position="699"/>
    </location>
</feature>
<evidence type="ECO:0000313" key="7">
    <source>
        <dbReference type="EMBL" id="CAH2092863.1"/>
    </source>
</evidence>
<evidence type="ECO:0000256" key="2">
    <source>
        <dbReference type="ARBA" id="ARBA00038082"/>
    </source>
</evidence>
<evidence type="ECO:0000259" key="6">
    <source>
        <dbReference type="Pfam" id="PF03723"/>
    </source>
</evidence>
<dbReference type="Gene3D" id="2.60.40.1520">
    <property type="entry name" value="Hemocyanin, C-terminal domain"/>
    <property type="match status" value="1"/>
</dbReference>
<dbReference type="InterPro" id="IPR005204">
    <property type="entry name" value="Hemocyanin_N"/>
</dbReference>
<reference evidence="7" key="1">
    <citation type="submission" date="2022-03" db="EMBL/GenBank/DDBJ databases">
        <authorList>
            <person name="Tunstrom K."/>
        </authorList>
    </citation>
    <scope>NUCLEOTIDE SEQUENCE</scope>
</reference>
<keyword evidence="8" id="KW-1185">Reference proteome</keyword>
<name>A0AAU9U0W7_EUPED</name>
<dbReference type="InterPro" id="IPR008922">
    <property type="entry name" value="Di-copper_centre_dom_sf"/>
</dbReference>
<dbReference type="InterPro" id="IPR037020">
    <property type="entry name" value="Hemocyanin_C_sf"/>
</dbReference>
<evidence type="ECO:0000256" key="1">
    <source>
        <dbReference type="ARBA" id="ARBA00022761"/>
    </source>
</evidence>
<comment type="similarity">
    <text evidence="2">Belongs to the hemocyanin family.</text>
</comment>
<dbReference type="Pfam" id="PF03723">
    <property type="entry name" value="Hemocyanin_C"/>
    <property type="match status" value="1"/>
</dbReference>
<dbReference type="InterPro" id="IPR005203">
    <property type="entry name" value="Hemocyanin_C"/>
</dbReference>
<feature type="domain" description="Hemocyanin N-terminal" evidence="5">
    <location>
        <begin position="35"/>
        <end position="158"/>
    </location>
</feature>
<feature type="domain" description="Hemocyanin middle" evidence="4">
    <location>
        <begin position="163"/>
        <end position="439"/>
    </location>
</feature>
<dbReference type="InterPro" id="IPR013788">
    <property type="entry name" value="Hemocyanin/hexamerin"/>
</dbReference>
<dbReference type="AlphaFoldDB" id="A0AAU9U0W7"/>
<comment type="caution">
    <text evidence="7">The sequence shown here is derived from an EMBL/GenBank/DDBJ whole genome shotgun (WGS) entry which is preliminary data.</text>
</comment>
<dbReference type="SUPFAM" id="SSF48056">
    <property type="entry name" value="Di-copper centre-containing domain"/>
    <property type="match status" value="1"/>
</dbReference>
<evidence type="ECO:0000259" key="4">
    <source>
        <dbReference type="Pfam" id="PF00372"/>
    </source>
</evidence>
<dbReference type="InterPro" id="IPR000896">
    <property type="entry name" value="Hemocyanin/hexamerin_mid_dom"/>
</dbReference>
<proteinExistence type="inferred from homology"/>
<dbReference type="InterPro" id="IPR014756">
    <property type="entry name" value="Ig_E-set"/>
</dbReference>
<dbReference type="EMBL" id="CAKOGL010000012">
    <property type="protein sequence ID" value="CAH2092863.1"/>
    <property type="molecule type" value="Genomic_DNA"/>
</dbReference>
<dbReference type="Gene3D" id="1.10.1280.10">
    <property type="entry name" value="Di-copper center containing domain from catechol oxidase"/>
    <property type="match status" value="1"/>
</dbReference>
<dbReference type="InterPro" id="IPR036697">
    <property type="entry name" value="Hemocyanin_N_sf"/>
</dbReference>
<dbReference type="PANTHER" id="PTHR11511:SF5">
    <property type="entry name" value="FAT-BODY PROTEIN 1-RELATED"/>
    <property type="match status" value="1"/>
</dbReference>
<dbReference type="SUPFAM" id="SSF48050">
    <property type="entry name" value="Hemocyanin, N-terminal domain"/>
    <property type="match status" value="1"/>
</dbReference>
<dbReference type="Gene3D" id="1.20.1370.10">
    <property type="entry name" value="Hemocyanin, N-terminal domain"/>
    <property type="match status" value="1"/>
</dbReference>
<organism evidence="7 8">
    <name type="scientific">Euphydryas editha</name>
    <name type="common">Edith's checkerspot</name>
    <dbReference type="NCBI Taxonomy" id="104508"/>
    <lineage>
        <taxon>Eukaryota</taxon>
        <taxon>Metazoa</taxon>
        <taxon>Ecdysozoa</taxon>
        <taxon>Arthropoda</taxon>
        <taxon>Hexapoda</taxon>
        <taxon>Insecta</taxon>
        <taxon>Pterygota</taxon>
        <taxon>Neoptera</taxon>
        <taxon>Endopterygota</taxon>
        <taxon>Lepidoptera</taxon>
        <taxon>Glossata</taxon>
        <taxon>Ditrysia</taxon>
        <taxon>Papilionoidea</taxon>
        <taxon>Nymphalidae</taxon>
        <taxon>Nymphalinae</taxon>
        <taxon>Euphydryas</taxon>
    </lineage>
</organism>
<feature type="signal peptide" evidence="3">
    <location>
        <begin position="1"/>
        <end position="18"/>
    </location>
</feature>
<keyword evidence="1" id="KW-0758">Storage protein</keyword>
<dbReference type="Pfam" id="PF00372">
    <property type="entry name" value="Hemocyanin_M"/>
    <property type="match status" value="1"/>
</dbReference>
<evidence type="ECO:0000256" key="3">
    <source>
        <dbReference type="SAM" id="SignalP"/>
    </source>
</evidence>
<accession>A0AAU9U0W7</accession>
<dbReference type="SUPFAM" id="SSF81296">
    <property type="entry name" value="E set domains"/>
    <property type="match status" value="1"/>
</dbReference>
<feature type="chain" id="PRO_5043672960" evidence="3">
    <location>
        <begin position="19"/>
        <end position="713"/>
    </location>
</feature>
<evidence type="ECO:0000313" key="8">
    <source>
        <dbReference type="Proteomes" id="UP001153954"/>
    </source>
</evidence>
<protein>
    <submittedName>
        <fullName evidence="7">Uncharacterized protein</fullName>
    </submittedName>
</protein>
<dbReference type="PRINTS" id="PR00187">
    <property type="entry name" value="HAEMOCYANIN"/>
</dbReference>
<dbReference type="PANTHER" id="PTHR11511">
    <property type="entry name" value="LARVAL STORAGE PROTEIN/PHENOLOXIDASE"/>
    <property type="match status" value="1"/>
</dbReference>
<dbReference type="Proteomes" id="UP001153954">
    <property type="component" value="Unassembled WGS sequence"/>
</dbReference>
<dbReference type="GO" id="GO:0005615">
    <property type="term" value="C:extracellular space"/>
    <property type="evidence" value="ECO:0007669"/>
    <property type="project" value="UniProtKB-ARBA"/>
</dbReference>
<evidence type="ECO:0000259" key="5">
    <source>
        <dbReference type="Pfam" id="PF03722"/>
    </source>
</evidence>
<keyword evidence="3" id="KW-0732">Signal</keyword>
<sequence length="713" mass="82693">MARFVFVVLALLAAQALSDVVDFTAIPAKVADKTFLKKQMELSALFYHINEPIYEPELKAIIQNYSLEKNVEHFRNVTALKTFLKLQEYKMLLPKGVPFNVWESTQKFEAMTLFNLLYSAKEYADFYELAVYLKQYINEGLFAYVLSVSIIHYPETKGILIPPIYEIFPSYFHNGNIMNIAQKLNVQGKNYVSYYPQTYVWDDNVVIKWNTTVWPYVDGDHVPMAYYLNDYFLNALYYNNHLAFPYWLSGSSKPIYKYKRGQHFWYVTKEYVTRYYLELLSNGFGEIPELGFDVAHDGYSSGLVYEGIPLPVRPHYFKLDQPKFLEHVKKIVEFEKRIRDAIAIGYLIGANGEKIDLRVPEAIDVLGNVIEGNVDSPNLNFYGSIVKLWLQLLGNSIVEHKYYWNGQIPLVVPSALELPQSSVRDPAFYMIMKHVLKIFSLWQSYLPTYKPEELAFPEVVIQKVEVDKLVTYFEYNYLNVTNALPMNAHEVKTGYDHVSVLVQHPRLNHKVFKVKVNVKSDVAKTVLVKFFIAPKYDSKGFEIPLHQNVENFFQFDVFTYELKQGDNIIKRESTECVHMVEEWMSGHEVYTKAFKAYNGDGEFVIDNKYIFSGFPRRLMLPKGHIGGMPFKLLVHISEYHVPKTPLGAAGYSEKTHGLGTGVRYITDTYSIGYPLDRPLYEWQVKSLTNLYIEDVQIFHKPAPEIYVPNAIYV</sequence>